<name>A0A9D1AH50_9FIRM</name>
<keyword evidence="1" id="KW-0812">Transmembrane</keyword>
<protein>
    <submittedName>
        <fullName evidence="2">Uncharacterized protein</fullName>
    </submittedName>
</protein>
<proteinExistence type="predicted"/>
<reference evidence="2" key="1">
    <citation type="submission" date="2020-10" db="EMBL/GenBank/DDBJ databases">
        <authorList>
            <person name="Gilroy R."/>
        </authorList>
    </citation>
    <scope>NUCLEOTIDE SEQUENCE</scope>
    <source>
        <strain evidence="2">ChiW25-3613</strain>
    </source>
</reference>
<organism evidence="2 3">
    <name type="scientific">Candidatus Coproplasma stercoripullorum</name>
    <dbReference type="NCBI Taxonomy" id="2840751"/>
    <lineage>
        <taxon>Bacteria</taxon>
        <taxon>Bacillati</taxon>
        <taxon>Bacillota</taxon>
        <taxon>Clostridia</taxon>
        <taxon>Eubacteriales</taxon>
        <taxon>Candidatus Coproplasma</taxon>
    </lineage>
</organism>
<dbReference type="EMBL" id="DVHB01000102">
    <property type="protein sequence ID" value="HIR39904.1"/>
    <property type="molecule type" value="Genomic_DNA"/>
</dbReference>
<sequence>MRLSATICLLNLVLLGICGGIYAFSGFNLLYFICFENMTAVRIVLGICFVSALFSLYALIAFKPFRGLK</sequence>
<reference evidence="2" key="2">
    <citation type="journal article" date="2021" name="PeerJ">
        <title>Extensive microbial diversity within the chicken gut microbiome revealed by metagenomics and culture.</title>
        <authorList>
            <person name="Gilroy R."/>
            <person name="Ravi A."/>
            <person name="Getino M."/>
            <person name="Pursley I."/>
            <person name="Horton D.L."/>
            <person name="Alikhan N.F."/>
            <person name="Baker D."/>
            <person name="Gharbi K."/>
            <person name="Hall N."/>
            <person name="Watson M."/>
            <person name="Adriaenssens E.M."/>
            <person name="Foster-Nyarko E."/>
            <person name="Jarju S."/>
            <person name="Secka A."/>
            <person name="Antonio M."/>
            <person name="Oren A."/>
            <person name="Chaudhuri R.R."/>
            <person name="La Ragione R."/>
            <person name="Hildebrand F."/>
            <person name="Pallen M.J."/>
        </authorList>
    </citation>
    <scope>NUCLEOTIDE SEQUENCE</scope>
    <source>
        <strain evidence="2">ChiW25-3613</strain>
    </source>
</reference>
<dbReference type="AlphaFoldDB" id="A0A9D1AH50"/>
<gene>
    <name evidence="2" type="ORF">IAB90_05935</name>
</gene>
<feature type="transmembrane region" description="Helical" evidence="1">
    <location>
        <begin position="12"/>
        <end position="33"/>
    </location>
</feature>
<feature type="transmembrane region" description="Helical" evidence="1">
    <location>
        <begin position="39"/>
        <end position="62"/>
    </location>
</feature>
<accession>A0A9D1AH50</accession>
<evidence type="ECO:0000256" key="1">
    <source>
        <dbReference type="SAM" id="Phobius"/>
    </source>
</evidence>
<evidence type="ECO:0000313" key="2">
    <source>
        <dbReference type="EMBL" id="HIR39904.1"/>
    </source>
</evidence>
<keyword evidence="1" id="KW-1133">Transmembrane helix</keyword>
<comment type="caution">
    <text evidence="2">The sequence shown here is derived from an EMBL/GenBank/DDBJ whole genome shotgun (WGS) entry which is preliminary data.</text>
</comment>
<keyword evidence="1" id="KW-0472">Membrane</keyword>
<dbReference type="Proteomes" id="UP000824179">
    <property type="component" value="Unassembled WGS sequence"/>
</dbReference>
<evidence type="ECO:0000313" key="3">
    <source>
        <dbReference type="Proteomes" id="UP000824179"/>
    </source>
</evidence>